<dbReference type="Proteomes" id="UP001623330">
    <property type="component" value="Unassembled WGS sequence"/>
</dbReference>
<keyword evidence="2 5" id="KW-0238">DNA-binding</keyword>
<dbReference type="PROSITE" id="PS51325">
    <property type="entry name" value="ALPHA_BOX"/>
    <property type="match status" value="1"/>
</dbReference>
<feature type="domain" description="Alpha box" evidence="6">
    <location>
        <begin position="119"/>
        <end position="175"/>
    </location>
</feature>
<proteinExistence type="inferred from homology"/>
<evidence type="ECO:0000256" key="4">
    <source>
        <dbReference type="ARBA" id="ARBA00023242"/>
    </source>
</evidence>
<keyword evidence="3 5" id="KW-0804">Transcription</keyword>
<dbReference type="InterPro" id="IPR006856">
    <property type="entry name" value="MATalpha_HMGbox"/>
</dbReference>
<organism evidence="7 8">
    <name type="scientific">Nakaseomyces bracarensis</name>
    <dbReference type="NCBI Taxonomy" id="273131"/>
    <lineage>
        <taxon>Eukaryota</taxon>
        <taxon>Fungi</taxon>
        <taxon>Dikarya</taxon>
        <taxon>Ascomycota</taxon>
        <taxon>Saccharomycotina</taxon>
        <taxon>Saccharomycetes</taxon>
        <taxon>Saccharomycetales</taxon>
        <taxon>Saccharomycetaceae</taxon>
        <taxon>Nakaseomyces</taxon>
    </lineage>
</organism>
<dbReference type="Pfam" id="PF04769">
    <property type="entry name" value="MATalpha_HMGbox"/>
    <property type="match status" value="1"/>
</dbReference>
<reference evidence="7 8" key="1">
    <citation type="submission" date="2024-05" db="EMBL/GenBank/DDBJ databases">
        <title>Long read based assembly of the Candida bracarensis genome reveals expanded adhesin content.</title>
        <authorList>
            <person name="Marcet-Houben M."/>
            <person name="Ksiezopolska E."/>
            <person name="Gabaldon T."/>
        </authorList>
    </citation>
    <scope>NUCLEOTIDE SEQUENCE [LARGE SCALE GENOMIC DNA]</scope>
    <source>
        <strain evidence="7 8">CBM6</strain>
    </source>
</reference>
<evidence type="ECO:0000313" key="8">
    <source>
        <dbReference type="Proteomes" id="UP001623330"/>
    </source>
</evidence>
<evidence type="ECO:0000313" key="7">
    <source>
        <dbReference type="EMBL" id="KAL3234232.1"/>
    </source>
</evidence>
<comment type="caution">
    <text evidence="7">The sequence shown here is derived from an EMBL/GenBank/DDBJ whole genome shotgun (WGS) entry which is preliminary data.</text>
</comment>
<evidence type="ECO:0000259" key="6">
    <source>
        <dbReference type="PROSITE" id="PS51325"/>
    </source>
</evidence>
<comment type="similarity">
    <text evidence="5">Belongs to the MATALPHA1 family.</text>
</comment>
<dbReference type="EMBL" id="JBEVYD010000003">
    <property type="protein sequence ID" value="KAL3234232.1"/>
    <property type="molecule type" value="Genomic_DNA"/>
</dbReference>
<keyword evidence="8" id="KW-1185">Reference proteome</keyword>
<keyword evidence="4 5" id="KW-0539">Nucleus</keyword>
<evidence type="ECO:0000256" key="1">
    <source>
        <dbReference type="ARBA" id="ARBA00023015"/>
    </source>
</evidence>
<protein>
    <recommendedName>
        <fullName evidence="6">Alpha box domain-containing protein</fullName>
    </recommendedName>
</protein>
<gene>
    <name evidence="7" type="ORF">RNJ44_02994</name>
</gene>
<keyword evidence="1 5" id="KW-0805">Transcription regulation</keyword>
<comment type="subcellular location">
    <subcellularLocation>
        <location evidence="5">Nucleus</location>
    </subcellularLocation>
</comment>
<evidence type="ECO:0000256" key="5">
    <source>
        <dbReference type="RuleBase" id="RU003516"/>
    </source>
</evidence>
<accession>A0ABR4NYI1</accession>
<evidence type="ECO:0000256" key="3">
    <source>
        <dbReference type="ARBA" id="ARBA00023163"/>
    </source>
</evidence>
<evidence type="ECO:0000256" key="2">
    <source>
        <dbReference type="ARBA" id="ARBA00023125"/>
    </source>
</evidence>
<name>A0ABR4NYI1_9SACH</name>
<sequence length="192" mass="22138">MTLNSKDSKKKKYITAKFKVSPSKKSRNPNSESTKAHLFRKGMRMNIGLNLLLTTPNKFQIPPPPKILLDRIREERKKLSENPELNIIDIELSWEIDKFLAYHFQNTENNKNNNYTKSNIKKPINAFIAFRAYYSQLGTGLKQNTLSTILSEVWNSPETDQNIWDIFAQQFNFASARCGFVNYIMAQASSAP</sequence>